<evidence type="ECO:0000259" key="3">
    <source>
        <dbReference type="PROSITE" id="PS01031"/>
    </source>
</evidence>
<feature type="domain" description="SHSP" evidence="3">
    <location>
        <begin position="30"/>
        <end position="143"/>
    </location>
</feature>
<dbReference type="PANTHER" id="PTHR11527">
    <property type="entry name" value="HEAT-SHOCK PROTEIN 20 FAMILY MEMBER"/>
    <property type="match status" value="1"/>
</dbReference>
<dbReference type="InterPro" id="IPR002068">
    <property type="entry name" value="A-crystallin/Hsp20_dom"/>
</dbReference>
<name>A0A2T3N4N6_9GAMM</name>
<dbReference type="Pfam" id="PF00011">
    <property type="entry name" value="HSP20"/>
    <property type="match status" value="1"/>
</dbReference>
<proteinExistence type="inferred from homology"/>
<accession>A0A2T3N4N6</accession>
<gene>
    <name evidence="4" type="ORF">C9I89_01275</name>
</gene>
<evidence type="ECO:0000256" key="1">
    <source>
        <dbReference type="PROSITE-ProRule" id="PRU00285"/>
    </source>
</evidence>
<dbReference type="RefSeq" id="WP_107281532.1">
    <property type="nucleotide sequence ID" value="NZ_PYMC01000001.1"/>
</dbReference>
<dbReference type="CDD" id="cd06471">
    <property type="entry name" value="ACD_LpsHSP_like"/>
    <property type="match status" value="1"/>
</dbReference>
<reference evidence="4 5" key="1">
    <citation type="submission" date="2018-03" db="EMBL/GenBank/DDBJ databases">
        <title>Whole genome sequencing of Histamine producing bacteria.</title>
        <authorList>
            <person name="Butler K."/>
        </authorList>
    </citation>
    <scope>NUCLEOTIDE SEQUENCE [LARGE SCALE GENOMIC DNA]</scope>
    <source>
        <strain evidence="4 5">DSM 16190</strain>
    </source>
</reference>
<comment type="caution">
    <text evidence="4">The sequence shown here is derived from an EMBL/GenBank/DDBJ whole genome shotgun (WGS) entry which is preliminary data.</text>
</comment>
<dbReference type="Proteomes" id="UP000240904">
    <property type="component" value="Unassembled WGS sequence"/>
</dbReference>
<dbReference type="OrthoDB" id="9792695at2"/>
<keyword evidence="5" id="KW-1185">Reference proteome</keyword>
<dbReference type="SUPFAM" id="SSF49764">
    <property type="entry name" value="HSP20-like chaperones"/>
    <property type="match status" value="1"/>
</dbReference>
<dbReference type="PROSITE" id="PS01031">
    <property type="entry name" value="SHSP"/>
    <property type="match status" value="1"/>
</dbReference>
<organism evidence="4 5">
    <name type="scientific">Photobacterium lipolyticum</name>
    <dbReference type="NCBI Taxonomy" id="266810"/>
    <lineage>
        <taxon>Bacteria</taxon>
        <taxon>Pseudomonadati</taxon>
        <taxon>Pseudomonadota</taxon>
        <taxon>Gammaproteobacteria</taxon>
        <taxon>Vibrionales</taxon>
        <taxon>Vibrionaceae</taxon>
        <taxon>Photobacterium</taxon>
    </lineage>
</organism>
<dbReference type="AlphaFoldDB" id="A0A2T3N4N6"/>
<sequence length="143" mass="16508">MNIVPRNPWRDLFHMFDDIESAFPMLRQTLSAETMTPRVDIVENEDNFEISAELPGVNKEDVSLQIENGSLIIKASTQQEVEEKEGGRIIRQERHIGKFMRSFYVGQDTKQEDIQAEFHNGLLKIQVPKLESSKPQPIQIEVK</sequence>
<evidence type="ECO:0000313" key="5">
    <source>
        <dbReference type="Proteomes" id="UP000240904"/>
    </source>
</evidence>
<evidence type="ECO:0000256" key="2">
    <source>
        <dbReference type="RuleBase" id="RU003616"/>
    </source>
</evidence>
<protein>
    <submittedName>
        <fullName evidence="4">Hsp20/alpha crystallin family protein</fullName>
    </submittedName>
</protein>
<dbReference type="InterPro" id="IPR008978">
    <property type="entry name" value="HSP20-like_chaperone"/>
</dbReference>
<dbReference type="EMBL" id="PYMC01000001">
    <property type="protein sequence ID" value="PSW07380.1"/>
    <property type="molecule type" value="Genomic_DNA"/>
</dbReference>
<dbReference type="InterPro" id="IPR031107">
    <property type="entry name" value="Small_HSP"/>
</dbReference>
<dbReference type="Gene3D" id="2.60.40.790">
    <property type="match status" value="1"/>
</dbReference>
<evidence type="ECO:0000313" key="4">
    <source>
        <dbReference type="EMBL" id="PSW07380.1"/>
    </source>
</evidence>
<comment type="similarity">
    <text evidence="1 2">Belongs to the small heat shock protein (HSP20) family.</text>
</comment>